<reference evidence="2 3" key="1">
    <citation type="journal article" date="2018" name="Nat. Ecol. Evol.">
        <title>Shark genomes provide insights into elasmobranch evolution and the origin of vertebrates.</title>
        <authorList>
            <person name="Hara Y"/>
            <person name="Yamaguchi K"/>
            <person name="Onimaru K"/>
            <person name="Kadota M"/>
            <person name="Koyanagi M"/>
            <person name="Keeley SD"/>
            <person name="Tatsumi K"/>
            <person name="Tanaka K"/>
            <person name="Motone F"/>
            <person name="Kageyama Y"/>
            <person name="Nozu R"/>
            <person name="Adachi N"/>
            <person name="Nishimura O"/>
            <person name="Nakagawa R"/>
            <person name="Tanegashima C"/>
            <person name="Kiyatake I"/>
            <person name="Matsumoto R"/>
            <person name="Murakumo K"/>
            <person name="Nishida K"/>
            <person name="Terakita A"/>
            <person name="Kuratani S"/>
            <person name="Sato K"/>
            <person name="Hyodo S Kuraku.S."/>
        </authorList>
    </citation>
    <scope>NUCLEOTIDE SEQUENCE [LARGE SCALE GENOMIC DNA]</scope>
</reference>
<name>A0A401TPM2_CHIPU</name>
<accession>A0A401TPM2</accession>
<dbReference type="OrthoDB" id="424753at2759"/>
<dbReference type="EMBL" id="BEZZ01132113">
    <property type="protein sequence ID" value="GCC44621.1"/>
    <property type="molecule type" value="Genomic_DNA"/>
</dbReference>
<dbReference type="Pfam" id="PF01067">
    <property type="entry name" value="Calpain_III"/>
    <property type="match status" value="1"/>
</dbReference>
<feature type="non-terminal residue" evidence="2">
    <location>
        <position position="70"/>
    </location>
</feature>
<gene>
    <name evidence="2" type="ORF">chiPu_0028472</name>
</gene>
<dbReference type="SUPFAM" id="SSF49758">
    <property type="entry name" value="Calpain large subunit, middle domain (domain III)"/>
    <property type="match status" value="1"/>
</dbReference>
<organism evidence="2 3">
    <name type="scientific">Chiloscyllium punctatum</name>
    <name type="common">Brownbanded bambooshark</name>
    <name type="synonym">Hemiscyllium punctatum</name>
    <dbReference type="NCBI Taxonomy" id="137246"/>
    <lineage>
        <taxon>Eukaryota</taxon>
        <taxon>Metazoa</taxon>
        <taxon>Chordata</taxon>
        <taxon>Craniata</taxon>
        <taxon>Vertebrata</taxon>
        <taxon>Chondrichthyes</taxon>
        <taxon>Elasmobranchii</taxon>
        <taxon>Galeomorphii</taxon>
        <taxon>Galeoidea</taxon>
        <taxon>Orectolobiformes</taxon>
        <taxon>Hemiscylliidae</taxon>
        <taxon>Chiloscyllium</taxon>
    </lineage>
</organism>
<feature type="domain" description="Peptidase C2 calpain large subunit" evidence="1">
    <location>
        <begin position="7"/>
        <end position="63"/>
    </location>
</feature>
<dbReference type="InterPro" id="IPR022682">
    <property type="entry name" value="Calpain_domain_III"/>
</dbReference>
<sequence length="70" mass="8387">MAFQVQDGKLPQTFLNERYLVKQIKYRNVRETSETYQLEPGTYVLVPSTYYPNEQAEFLLRAYFQKGSYH</sequence>
<evidence type="ECO:0000313" key="2">
    <source>
        <dbReference type="EMBL" id="GCC44621.1"/>
    </source>
</evidence>
<comment type="caution">
    <text evidence="2">The sequence shown here is derived from an EMBL/GenBank/DDBJ whole genome shotgun (WGS) entry which is preliminary data.</text>
</comment>
<dbReference type="STRING" id="137246.A0A401TPM2"/>
<dbReference type="InterPro" id="IPR036213">
    <property type="entry name" value="Calpain_III_sf"/>
</dbReference>
<dbReference type="AlphaFoldDB" id="A0A401TPM2"/>
<dbReference type="Proteomes" id="UP000287033">
    <property type="component" value="Unassembled WGS sequence"/>
</dbReference>
<proteinExistence type="predicted"/>
<dbReference type="Gene3D" id="2.60.120.380">
    <property type="match status" value="1"/>
</dbReference>
<evidence type="ECO:0000259" key="1">
    <source>
        <dbReference type="Pfam" id="PF01067"/>
    </source>
</evidence>
<keyword evidence="3" id="KW-1185">Reference proteome</keyword>
<evidence type="ECO:0000313" key="3">
    <source>
        <dbReference type="Proteomes" id="UP000287033"/>
    </source>
</evidence>
<protein>
    <recommendedName>
        <fullName evidence="1">Peptidase C2 calpain large subunit domain-containing protein</fullName>
    </recommendedName>
</protein>